<dbReference type="InterPro" id="IPR025189">
    <property type="entry name" value="DUF4121"/>
</dbReference>
<dbReference type="AlphaFoldDB" id="A0A164NXT6"/>
<dbReference type="Pfam" id="PF13497">
    <property type="entry name" value="DUF4121"/>
    <property type="match status" value="1"/>
</dbReference>
<organism evidence="1 2">
    <name type="scientific">Bacillus cereus</name>
    <dbReference type="NCBI Taxonomy" id="1396"/>
    <lineage>
        <taxon>Bacteria</taxon>
        <taxon>Bacillati</taxon>
        <taxon>Bacillota</taxon>
        <taxon>Bacilli</taxon>
        <taxon>Bacillales</taxon>
        <taxon>Bacillaceae</taxon>
        <taxon>Bacillus</taxon>
        <taxon>Bacillus cereus group</taxon>
    </lineage>
</organism>
<name>A0A164NXT6_BACCE</name>
<evidence type="ECO:0000313" key="2">
    <source>
        <dbReference type="Proteomes" id="UP000076482"/>
    </source>
</evidence>
<dbReference type="Proteomes" id="UP000076482">
    <property type="component" value="Unassembled WGS sequence"/>
</dbReference>
<reference evidence="1 2" key="1">
    <citation type="submission" date="2015-09" db="EMBL/GenBank/DDBJ databases">
        <title>Bacillus cereus food isolates.</title>
        <authorList>
            <person name="Boekhorst J."/>
        </authorList>
    </citation>
    <scope>NUCLEOTIDE SEQUENCE [LARGE SCALE GENOMIC DNA]</scope>
    <source>
        <strain evidence="1 2">B4088</strain>
    </source>
</reference>
<dbReference type="PATRIC" id="fig|1396.535.peg.1770"/>
<protein>
    <submittedName>
        <fullName evidence="1">Uncharacterized protein</fullName>
    </submittedName>
</protein>
<dbReference type="EMBL" id="LJKE01000045">
    <property type="protein sequence ID" value="KZD65977.1"/>
    <property type="molecule type" value="Genomic_DNA"/>
</dbReference>
<gene>
    <name evidence="1" type="ORF">B4088_2734</name>
</gene>
<dbReference type="RefSeq" id="WP_063261199.1">
    <property type="nucleotide sequence ID" value="NZ_LJKE01000045.1"/>
</dbReference>
<comment type="caution">
    <text evidence="1">The sequence shown here is derived from an EMBL/GenBank/DDBJ whole genome shotgun (WGS) entry which is preliminary data.</text>
</comment>
<sequence>MTYTIETFKENNLSYHMKYSVTQSDVDKANELVKLIEQTRDANVPKVGDIVEYTNKYGDYFKNAHIEEVIDENLLYICDRPSEASVSKSTDPENIHSAVGGGPWSRIPKGLKYLGKRKKVFSVWGHSGRGANGSIRFEAEVNVWEYKVNEDLEFTTKTHSKYTLFVYPDKYTQETKYQITSENDRSLFNQEEYEAWLKTFNGVEREHVRDDHKTVWTLKQHRKCIPLNEYLLVKDAVIDSELCNAQIQECKRVYKDTEVTTYLPYQAQKIKLSGVKRYKNAYQA</sequence>
<accession>A0A164NXT6</accession>
<proteinExistence type="predicted"/>
<evidence type="ECO:0000313" key="1">
    <source>
        <dbReference type="EMBL" id="KZD65977.1"/>
    </source>
</evidence>